<dbReference type="Gene3D" id="1.10.287.1080">
    <property type="entry name" value="MazG-like"/>
    <property type="match status" value="1"/>
</dbReference>
<evidence type="ECO:0000256" key="13">
    <source>
        <dbReference type="ARBA" id="ARBA00023102"/>
    </source>
</evidence>
<gene>
    <name evidence="15" type="primary">hisI</name>
    <name evidence="15" type="synonym">hisIE</name>
    <name evidence="17" type="ORF">IAA53_09430</name>
</gene>
<dbReference type="InterPro" id="IPR023019">
    <property type="entry name" value="His_synth_HisIE"/>
</dbReference>
<comment type="pathway">
    <text evidence="4 15">Amino-acid biosynthesis; L-histidine biosynthesis; L-histidine from 5-phospho-alpha-D-ribose 1-diphosphate: step 3/9.</text>
</comment>
<dbReference type="FunFam" id="3.10.20.810:FF:000001">
    <property type="entry name" value="Histidine biosynthesis bifunctional protein HisIE"/>
    <property type="match status" value="1"/>
</dbReference>
<dbReference type="PANTHER" id="PTHR42945:SF9">
    <property type="entry name" value="HISTIDINE BIOSYNTHESIS BIFUNCTIONAL PROTEIN HISIE"/>
    <property type="match status" value="1"/>
</dbReference>
<dbReference type="Pfam" id="PF01503">
    <property type="entry name" value="PRA-PH"/>
    <property type="match status" value="1"/>
</dbReference>
<comment type="subcellular location">
    <subcellularLocation>
        <location evidence="3 15">Cytoplasm</location>
    </subcellularLocation>
</comment>
<evidence type="ECO:0000256" key="8">
    <source>
        <dbReference type="ARBA" id="ARBA00022490"/>
    </source>
</evidence>
<feature type="domain" description="Phosphoribosyl-AMP cyclohydrolase" evidence="16">
    <location>
        <begin position="30"/>
        <end position="101"/>
    </location>
</feature>
<feature type="region of interest" description="Phosphoribosyl-AMP cyclohydrolase" evidence="15">
    <location>
        <begin position="1"/>
        <end position="115"/>
    </location>
</feature>
<evidence type="ECO:0000256" key="2">
    <source>
        <dbReference type="ARBA" id="ARBA00001460"/>
    </source>
</evidence>
<evidence type="ECO:0000256" key="7">
    <source>
        <dbReference type="ARBA" id="ARBA00008299"/>
    </source>
</evidence>
<comment type="catalytic activity">
    <reaction evidence="1 15">
        <text>1-(5-phospho-beta-D-ribosyl)-5'-AMP + H2O = 1-(5-phospho-beta-D-ribosyl)-5-[(5-phospho-beta-D-ribosylamino)methylideneamino]imidazole-4-carboxamide</text>
        <dbReference type="Rhea" id="RHEA:20049"/>
        <dbReference type="ChEBI" id="CHEBI:15377"/>
        <dbReference type="ChEBI" id="CHEBI:58435"/>
        <dbReference type="ChEBI" id="CHEBI:59457"/>
        <dbReference type="EC" id="3.5.4.19"/>
    </reaction>
</comment>
<keyword evidence="12 15" id="KW-0067">ATP-binding</keyword>
<dbReference type="SUPFAM" id="SSF101386">
    <property type="entry name" value="all-alpha NTP pyrophosphatases"/>
    <property type="match status" value="1"/>
</dbReference>
<keyword evidence="14 15" id="KW-0511">Multifunctional enzyme</keyword>
<evidence type="ECO:0000256" key="4">
    <source>
        <dbReference type="ARBA" id="ARBA00005169"/>
    </source>
</evidence>
<evidence type="ECO:0000256" key="12">
    <source>
        <dbReference type="ARBA" id="ARBA00022840"/>
    </source>
</evidence>
<comment type="similarity">
    <text evidence="6 15">In the C-terminal section; belongs to the PRA-PH family.</text>
</comment>
<dbReference type="AlphaFoldDB" id="A0A9D1IY44"/>
<comment type="similarity">
    <text evidence="7 15">In the N-terminal section; belongs to the PRA-CH family.</text>
</comment>
<proteinExistence type="inferred from homology"/>
<dbReference type="HAMAP" id="MF_01019">
    <property type="entry name" value="HisIE"/>
    <property type="match status" value="1"/>
</dbReference>
<evidence type="ECO:0000256" key="10">
    <source>
        <dbReference type="ARBA" id="ARBA00022741"/>
    </source>
</evidence>
<evidence type="ECO:0000313" key="18">
    <source>
        <dbReference type="Proteomes" id="UP000824239"/>
    </source>
</evidence>
<dbReference type="NCBIfam" id="NF000768">
    <property type="entry name" value="PRK00051.1"/>
    <property type="match status" value="1"/>
</dbReference>
<dbReference type="SUPFAM" id="SSF141734">
    <property type="entry name" value="HisI-like"/>
    <property type="match status" value="1"/>
</dbReference>
<evidence type="ECO:0000256" key="15">
    <source>
        <dbReference type="HAMAP-Rule" id="MF_01019"/>
    </source>
</evidence>
<dbReference type="GO" id="GO:0005737">
    <property type="term" value="C:cytoplasm"/>
    <property type="evidence" value="ECO:0007669"/>
    <property type="project" value="UniProtKB-SubCell"/>
</dbReference>
<feature type="region of interest" description="Phosphoribosyl-ATP pyrophosphohydrolase" evidence="15">
    <location>
        <begin position="116"/>
        <end position="215"/>
    </location>
</feature>
<comment type="caution">
    <text evidence="17">The sequence shown here is derived from an EMBL/GenBank/DDBJ whole genome shotgun (WGS) entry which is preliminary data.</text>
</comment>
<comment type="pathway">
    <text evidence="5 15">Amino-acid biosynthesis; L-histidine biosynthesis; L-histidine from 5-phospho-alpha-D-ribose 1-diphosphate: step 2/9.</text>
</comment>
<evidence type="ECO:0000256" key="1">
    <source>
        <dbReference type="ARBA" id="ARBA00000024"/>
    </source>
</evidence>
<dbReference type="NCBIfam" id="NF002747">
    <property type="entry name" value="PRK02759.1"/>
    <property type="match status" value="1"/>
</dbReference>
<evidence type="ECO:0000256" key="3">
    <source>
        <dbReference type="ARBA" id="ARBA00004496"/>
    </source>
</evidence>
<dbReference type="GO" id="GO:0005524">
    <property type="term" value="F:ATP binding"/>
    <property type="evidence" value="ECO:0007669"/>
    <property type="project" value="UniProtKB-KW"/>
</dbReference>
<dbReference type="Pfam" id="PF01502">
    <property type="entry name" value="PRA-CH"/>
    <property type="match status" value="1"/>
</dbReference>
<dbReference type="CDD" id="cd11534">
    <property type="entry name" value="NTP-PPase_HisIE_like"/>
    <property type="match status" value="1"/>
</dbReference>
<dbReference type="PANTHER" id="PTHR42945">
    <property type="entry name" value="HISTIDINE BIOSYNTHESIS BIFUNCTIONAL PROTEIN"/>
    <property type="match status" value="1"/>
</dbReference>
<keyword evidence="8 15" id="KW-0963">Cytoplasm</keyword>
<evidence type="ECO:0000256" key="9">
    <source>
        <dbReference type="ARBA" id="ARBA00022605"/>
    </source>
</evidence>
<evidence type="ECO:0000256" key="14">
    <source>
        <dbReference type="ARBA" id="ARBA00023268"/>
    </source>
</evidence>
<dbReference type="HAMAP" id="MF_01020">
    <property type="entry name" value="HisE"/>
    <property type="match status" value="1"/>
</dbReference>
<reference evidence="17" key="2">
    <citation type="journal article" date="2021" name="PeerJ">
        <title>Extensive microbial diversity within the chicken gut microbiome revealed by metagenomics and culture.</title>
        <authorList>
            <person name="Gilroy R."/>
            <person name="Ravi A."/>
            <person name="Getino M."/>
            <person name="Pursley I."/>
            <person name="Horton D.L."/>
            <person name="Alikhan N.F."/>
            <person name="Baker D."/>
            <person name="Gharbi K."/>
            <person name="Hall N."/>
            <person name="Watson M."/>
            <person name="Adriaenssens E.M."/>
            <person name="Foster-Nyarko E."/>
            <person name="Jarju S."/>
            <person name="Secka A."/>
            <person name="Antonio M."/>
            <person name="Oren A."/>
            <person name="Chaudhuri R.R."/>
            <person name="La Ragione R."/>
            <person name="Hildebrand F."/>
            <person name="Pallen M.J."/>
        </authorList>
    </citation>
    <scope>NUCLEOTIDE SEQUENCE</scope>
    <source>
        <strain evidence="17">ChiBcec15-4380</strain>
    </source>
</reference>
<dbReference type="EMBL" id="DVHE01000073">
    <property type="protein sequence ID" value="HIR51473.1"/>
    <property type="molecule type" value="Genomic_DNA"/>
</dbReference>
<sequence length="215" mass="24241">MIDLESLKFDEKGLIPAIVVDAESKKVLTLAYMNRESLEISIREGRTCFYSRSRQELWRKGETSGNVQHIVSITADCDRDALTVEVVKEGPACHLGTDSCFSNPVFRSDLPEPFSLEGLMTLLQGRKTEKKEGSYTTYLFEKGIDKILKKVGEETTEVIVAGKGGDKRETIYEIADLAYHVMVLMVEMGISLEDIHQELASRHVIDHKVKQEKMV</sequence>
<dbReference type="GO" id="GO:0004636">
    <property type="term" value="F:phosphoribosyl-ATP diphosphatase activity"/>
    <property type="evidence" value="ECO:0007669"/>
    <property type="project" value="UniProtKB-UniRule"/>
</dbReference>
<keyword evidence="11 15" id="KW-0378">Hydrolase</keyword>
<name>A0A9D1IY44_9FIRM</name>
<keyword evidence="13 15" id="KW-0368">Histidine biosynthesis</keyword>
<evidence type="ECO:0000256" key="11">
    <source>
        <dbReference type="ARBA" id="ARBA00022801"/>
    </source>
</evidence>
<accession>A0A9D1IY44</accession>
<dbReference type="GO" id="GO:0004635">
    <property type="term" value="F:phosphoribosyl-AMP cyclohydrolase activity"/>
    <property type="evidence" value="ECO:0007669"/>
    <property type="project" value="UniProtKB-UniRule"/>
</dbReference>
<keyword evidence="10 15" id="KW-0547">Nucleotide-binding</keyword>
<protein>
    <recommendedName>
        <fullName evidence="15">Histidine biosynthesis bifunctional protein HisIE</fullName>
    </recommendedName>
    <domain>
        <recommendedName>
            <fullName evidence="15">Phosphoribosyl-AMP cyclohydrolase</fullName>
            <shortName evidence="15">PRA-CH</shortName>
            <ecNumber evidence="15">3.5.4.19</ecNumber>
        </recommendedName>
    </domain>
    <domain>
        <recommendedName>
            <fullName evidence="15">Phosphoribosyl-ATP pyrophosphatase</fullName>
            <shortName evidence="15">PRA-PH</shortName>
            <ecNumber evidence="15">3.6.1.31</ecNumber>
        </recommendedName>
    </domain>
</protein>
<evidence type="ECO:0000313" key="17">
    <source>
        <dbReference type="EMBL" id="HIR51473.1"/>
    </source>
</evidence>
<dbReference type="InterPro" id="IPR021130">
    <property type="entry name" value="PRib-ATP_PPHydrolase-like"/>
</dbReference>
<dbReference type="EC" id="3.5.4.19" evidence="15"/>
<organism evidence="17 18">
    <name type="scientific">Candidatus Avoscillospira avicola</name>
    <dbReference type="NCBI Taxonomy" id="2840706"/>
    <lineage>
        <taxon>Bacteria</taxon>
        <taxon>Bacillati</taxon>
        <taxon>Bacillota</taxon>
        <taxon>Clostridia</taxon>
        <taxon>Eubacteriales</taxon>
        <taxon>Oscillospiraceae</taxon>
        <taxon>Oscillospiraceae incertae sedis</taxon>
        <taxon>Candidatus Avoscillospira</taxon>
    </lineage>
</organism>
<reference evidence="17" key="1">
    <citation type="submission" date="2020-10" db="EMBL/GenBank/DDBJ databases">
        <authorList>
            <person name="Gilroy R."/>
        </authorList>
    </citation>
    <scope>NUCLEOTIDE SEQUENCE</scope>
    <source>
        <strain evidence="17">ChiBcec15-4380</strain>
    </source>
</reference>
<evidence type="ECO:0000259" key="16">
    <source>
        <dbReference type="Pfam" id="PF01502"/>
    </source>
</evidence>
<dbReference type="Gene3D" id="3.10.20.810">
    <property type="entry name" value="Phosphoribosyl-AMP cyclohydrolase"/>
    <property type="match status" value="1"/>
</dbReference>
<dbReference type="InterPro" id="IPR002496">
    <property type="entry name" value="PRib_AMP_CycHydrolase_dom"/>
</dbReference>
<comment type="catalytic activity">
    <reaction evidence="2 15">
        <text>1-(5-phospho-beta-D-ribosyl)-ATP + H2O = 1-(5-phospho-beta-D-ribosyl)-5'-AMP + diphosphate + H(+)</text>
        <dbReference type="Rhea" id="RHEA:22828"/>
        <dbReference type="ChEBI" id="CHEBI:15377"/>
        <dbReference type="ChEBI" id="CHEBI:15378"/>
        <dbReference type="ChEBI" id="CHEBI:33019"/>
        <dbReference type="ChEBI" id="CHEBI:59457"/>
        <dbReference type="ChEBI" id="CHEBI:73183"/>
        <dbReference type="EC" id="3.6.1.31"/>
    </reaction>
</comment>
<keyword evidence="9 15" id="KW-0028">Amino-acid biosynthesis</keyword>
<evidence type="ECO:0000256" key="5">
    <source>
        <dbReference type="ARBA" id="ARBA00005204"/>
    </source>
</evidence>
<dbReference type="InterPro" id="IPR008179">
    <property type="entry name" value="HisE"/>
</dbReference>
<dbReference type="InterPro" id="IPR038019">
    <property type="entry name" value="PRib_AMP_CycHydrolase_sf"/>
</dbReference>
<dbReference type="GO" id="GO:0000105">
    <property type="term" value="P:L-histidine biosynthetic process"/>
    <property type="evidence" value="ECO:0007669"/>
    <property type="project" value="UniProtKB-UniRule"/>
</dbReference>
<dbReference type="Proteomes" id="UP000824239">
    <property type="component" value="Unassembled WGS sequence"/>
</dbReference>
<dbReference type="NCBIfam" id="TIGR03188">
    <property type="entry name" value="histidine_hisI"/>
    <property type="match status" value="1"/>
</dbReference>
<evidence type="ECO:0000256" key="6">
    <source>
        <dbReference type="ARBA" id="ARBA00007731"/>
    </source>
</evidence>
<dbReference type="EC" id="3.6.1.31" evidence="15"/>